<dbReference type="AlphaFoldDB" id="A0AAD5WQM1"/>
<keyword evidence="2" id="KW-1185">Reference proteome</keyword>
<dbReference type="Proteomes" id="UP001201980">
    <property type="component" value="Unassembled WGS sequence"/>
</dbReference>
<reference evidence="1" key="1">
    <citation type="submission" date="2022-07" db="EMBL/GenBank/DDBJ databases">
        <title>Draft genome sequence of Zalerion maritima ATCC 34329, a (micro)plastics degrading marine fungus.</title>
        <authorList>
            <person name="Paco A."/>
            <person name="Goncalves M.F.M."/>
            <person name="Rocha-Santos T.A.P."/>
            <person name="Alves A."/>
        </authorList>
    </citation>
    <scope>NUCLEOTIDE SEQUENCE</scope>
    <source>
        <strain evidence="1">ATCC 34329</strain>
    </source>
</reference>
<comment type="caution">
    <text evidence="1">The sequence shown here is derived from an EMBL/GenBank/DDBJ whole genome shotgun (WGS) entry which is preliminary data.</text>
</comment>
<sequence length="88" mass="9569">MTLSNGEPNFVGTMCSWNYVRYTCGCEKQSEFIQCEKWNGTIGKCKKLVKGGSKASSNYCPTHLIADGLGGTIWKIDPETNTAVGPSE</sequence>
<organism evidence="1 2">
    <name type="scientific">Zalerion maritima</name>
    <dbReference type="NCBI Taxonomy" id="339359"/>
    <lineage>
        <taxon>Eukaryota</taxon>
        <taxon>Fungi</taxon>
        <taxon>Dikarya</taxon>
        <taxon>Ascomycota</taxon>
        <taxon>Pezizomycotina</taxon>
        <taxon>Sordariomycetes</taxon>
        <taxon>Lulworthiomycetidae</taxon>
        <taxon>Lulworthiales</taxon>
        <taxon>Lulworthiaceae</taxon>
        <taxon>Zalerion</taxon>
    </lineage>
</organism>
<evidence type="ECO:0000313" key="2">
    <source>
        <dbReference type="Proteomes" id="UP001201980"/>
    </source>
</evidence>
<proteinExistence type="predicted"/>
<name>A0AAD5WQM1_9PEZI</name>
<gene>
    <name evidence="1" type="ORF">MKZ38_003524</name>
</gene>
<accession>A0AAD5WQM1</accession>
<protein>
    <submittedName>
        <fullName evidence="1">Uncharacterized protein</fullName>
    </submittedName>
</protein>
<evidence type="ECO:0000313" key="1">
    <source>
        <dbReference type="EMBL" id="KAJ2899010.1"/>
    </source>
</evidence>
<dbReference type="EMBL" id="JAKWBI020000210">
    <property type="protein sequence ID" value="KAJ2899010.1"/>
    <property type="molecule type" value="Genomic_DNA"/>
</dbReference>